<protein>
    <recommendedName>
        <fullName evidence="3">DNA-directed RNA polymerase</fullName>
    </recommendedName>
</protein>
<evidence type="ECO:0000313" key="1">
    <source>
        <dbReference type="EMBL" id="KHJ81991.1"/>
    </source>
</evidence>
<dbReference type="AlphaFoldDB" id="A0A0B1SDM0"/>
<dbReference type="EMBL" id="KN583277">
    <property type="protein sequence ID" value="KHJ81991.1"/>
    <property type="molecule type" value="Genomic_DNA"/>
</dbReference>
<dbReference type="OrthoDB" id="10248617at2759"/>
<name>A0A0B1SDM0_OESDE</name>
<dbReference type="SUPFAM" id="SSF64484">
    <property type="entry name" value="beta and beta-prime subunits of DNA dependent RNA-polymerase"/>
    <property type="match status" value="1"/>
</dbReference>
<organism evidence="1 2">
    <name type="scientific">Oesophagostomum dentatum</name>
    <name type="common">Nodular worm</name>
    <dbReference type="NCBI Taxonomy" id="61180"/>
    <lineage>
        <taxon>Eukaryota</taxon>
        <taxon>Metazoa</taxon>
        <taxon>Ecdysozoa</taxon>
        <taxon>Nematoda</taxon>
        <taxon>Chromadorea</taxon>
        <taxon>Rhabditida</taxon>
        <taxon>Rhabditina</taxon>
        <taxon>Rhabditomorpha</taxon>
        <taxon>Strongyloidea</taxon>
        <taxon>Strongylidae</taxon>
        <taxon>Oesophagostomum</taxon>
    </lineage>
</organism>
<sequence>GSSTSTDFTERQVCRNCGKEDQVYLVQVPRVFRYLTAELAAMNIKIHLGINDSSRIVRA</sequence>
<reference evidence="1 2" key="1">
    <citation type="submission" date="2014-03" db="EMBL/GenBank/DDBJ databases">
        <title>Draft genome of the hookworm Oesophagostomum dentatum.</title>
        <authorList>
            <person name="Mitreva M."/>
        </authorList>
    </citation>
    <scope>NUCLEOTIDE SEQUENCE [LARGE SCALE GENOMIC DNA]</scope>
    <source>
        <strain evidence="1 2">OD-Hann</strain>
    </source>
</reference>
<dbReference type="Gene3D" id="3.90.1800.10">
    <property type="entry name" value="RNA polymerase alpha subunit dimerisation domain"/>
    <property type="match status" value="1"/>
</dbReference>
<evidence type="ECO:0000313" key="2">
    <source>
        <dbReference type="Proteomes" id="UP000053660"/>
    </source>
</evidence>
<accession>A0A0B1SDM0</accession>
<evidence type="ECO:0008006" key="3">
    <source>
        <dbReference type="Google" id="ProtNLM"/>
    </source>
</evidence>
<gene>
    <name evidence="1" type="ORF">OESDEN_18318</name>
</gene>
<proteinExistence type="predicted"/>
<dbReference type="Proteomes" id="UP000053660">
    <property type="component" value="Unassembled WGS sequence"/>
</dbReference>
<keyword evidence="2" id="KW-1185">Reference proteome</keyword>
<feature type="non-terminal residue" evidence="1">
    <location>
        <position position="1"/>
    </location>
</feature>